<organism evidence="2">
    <name type="scientific">uncultured Solirubrobacteraceae bacterium</name>
    <dbReference type="NCBI Taxonomy" id="1162706"/>
    <lineage>
        <taxon>Bacteria</taxon>
        <taxon>Bacillati</taxon>
        <taxon>Actinomycetota</taxon>
        <taxon>Thermoleophilia</taxon>
        <taxon>Solirubrobacterales</taxon>
        <taxon>Solirubrobacteraceae</taxon>
        <taxon>environmental samples</taxon>
    </lineage>
</organism>
<name>A0A6J4TU91_9ACTN</name>
<feature type="chain" id="PRO_5026679613" evidence="1">
    <location>
        <begin position="28"/>
        <end position="315"/>
    </location>
</feature>
<reference evidence="2" key="1">
    <citation type="submission" date="2020-02" db="EMBL/GenBank/DDBJ databases">
        <authorList>
            <person name="Meier V. D."/>
        </authorList>
    </citation>
    <scope>NUCLEOTIDE SEQUENCE</scope>
    <source>
        <strain evidence="2">AVDCRST_MAG85</strain>
    </source>
</reference>
<proteinExistence type="predicted"/>
<dbReference type="Pfam" id="PF07712">
    <property type="entry name" value="SURNod19"/>
    <property type="match status" value="1"/>
</dbReference>
<sequence>MRRRLPVLLSLVLAAIAALTLTATAGAAVVTKTISYGPFTIPAGAGDPHDHHSMGEVPNRQIDNIAKPCTNCSIVGARPALVYADGSSANLDTGPMLHHAVFSAKGKGKADATCGGAERFFASGNERTPLDVSGLPYGYGVGKADSWSLLIELMNWATEAKTVSMQVTWTYATGTDATSRKPIRPTWHGSDVCGLAEFAAPFGFSDTHFDSTAPLSGAVISTIGHVHDHGVSVETTNETRGTSICTSTAATGETPGYVTPDGRRHVSSLTQCTADPVARVARGDLLQVHATYNVPAGHHAVEDAMGIMILYVNPS</sequence>
<dbReference type="AlphaFoldDB" id="A0A6J4TU91"/>
<accession>A0A6J4TU91</accession>
<evidence type="ECO:0000256" key="1">
    <source>
        <dbReference type="SAM" id="SignalP"/>
    </source>
</evidence>
<evidence type="ECO:0000313" key="2">
    <source>
        <dbReference type="EMBL" id="CAA9532152.1"/>
    </source>
</evidence>
<dbReference type="InterPro" id="IPR011692">
    <property type="entry name" value="Stress_up-reg_Nod19"/>
</dbReference>
<feature type="signal peptide" evidence="1">
    <location>
        <begin position="1"/>
        <end position="27"/>
    </location>
</feature>
<gene>
    <name evidence="2" type="ORF">AVDCRST_MAG85-3779</name>
</gene>
<keyword evidence="1" id="KW-0732">Signal</keyword>
<protein>
    <submittedName>
        <fullName evidence="2">Uncharacterized protein</fullName>
    </submittedName>
</protein>
<dbReference type="EMBL" id="CADCVT010000426">
    <property type="protein sequence ID" value="CAA9532152.1"/>
    <property type="molecule type" value="Genomic_DNA"/>
</dbReference>